<evidence type="ECO:0000313" key="2">
    <source>
        <dbReference type="Proteomes" id="UP000199111"/>
    </source>
</evidence>
<organism evidence="1 2">
    <name type="scientific">Streptosporangium canum</name>
    <dbReference type="NCBI Taxonomy" id="324952"/>
    <lineage>
        <taxon>Bacteria</taxon>
        <taxon>Bacillati</taxon>
        <taxon>Actinomycetota</taxon>
        <taxon>Actinomycetes</taxon>
        <taxon>Streptosporangiales</taxon>
        <taxon>Streptosporangiaceae</taxon>
        <taxon>Streptosporangium</taxon>
    </lineage>
</organism>
<dbReference type="GeneID" id="96300819"/>
<dbReference type="InterPro" id="IPR027417">
    <property type="entry name" value="P-loop_NTPase"/>
</dbReference>
<dbReference type="SUPFAM" id="SSF53795">
    <property type="entry name" value="PEP carboxykinase-like"/>
    <property type="match status" value="1"/>
</dbReference>
<keyword evidence="2" id="KW-1185">Reference proteome</keyword>
<sequence>MTTAETQRIVAVRSAGRVLAAVVGDKLIAAWPRIAPHVPGTSSEPLQEGSHAAIAGVVVPDDVGDARRLINAHLHVLHLTRGTVCVHAVAMCRPGGAAVLLLGGHGSGKTLTGLALAARGWNWLAGDVTLVDVASDGGPTVRGGTSAVLGRRASVRRWFPELGLPEEGAEVVDLCRSGPLPLAAPTRLPVAGAVLVDVDGDPLAAGGTMERVDRHTAATVWLHASGHLLDRVLDSGEQPLRLLETGPAQRQRIRYVHTLTGRVGLYAARGAPAEIAAHIEQSFTPWGRA</sequence>
<dbReference type="Gene3D" id="3.40.50.300">
    <property type="entry name" value="P-loop containing nucleotide triphosphate hydrolases"/>
    <property type="match status" value="1"/>
</dbReference>
<dbReference type="EMBL" id="FOQY01000019">
    <property type="protein sequence ID" value="SFK20019.1"/>
    <property type="molecule type" value="Genomic_DNA"/>
</dbReference>
<dbReference type="Proteomes" id="UP000199111">
    <property type="component" value="Unassembled WGS sequence"/>
</dbReference>
<proteinExistence type="predicted"/>
<gene>
    <name evidence="1" type="ORF">SAMN05216275_11998</name>
</gene>
<reference evidence="2" key="1">
    <citation type="submission" date="2016-10" db="EMBL/GenBank/DDBJ databases">
        <authorList>
            <person name="Varghese N."/>
            <person name="Submissions S."/>
        </authorList>
    </citation>
    <scope>NUCLEOTIDE SEQUENCE [LARGE SCALE GENOMIC DNA]</scope>
    <source>
        <strain evidence="2">CGMCC 4.2126</strain>
    </source>
</reference>
<accession>A0A1I3XKY2</accession>
<protein>
    <recommendedName>
        <fullName evidence="3">Hpr(Ser) kinase/phosphatase</fullName>
    </recommendedName>
</protein>
<name>A0A1I3XKY2_9ACTN</name>
<dbReference type="AlphaFoldDB" id="A0A1I3XKY2"/>
<evidence type="ECO:0008006" key="3">
    <source>
        <dbReference type="Google" id="ProtNLM"/>
    </source>
</evidence>
<evidence type="ECO:0000313" key="1">
    <source>
        <dbReference type="EMBL" id="SFK20019.1"/>
    </source>
</evidence>
<dbReference type="RefSeq" id="WP_218158823.1">
    <property type="nucleotide sequence ID" value="NZ_FOQY01000019.1"/>
</dbReference>